<dbReference type="CDD" id="cd02440">
    <property type="entry name" value="AdoMet_MTases"/>
    <property type="match status" value="1"/>
</dbReference>
<reference evidence="2 3" key="1">
    <citation type="submission" date="2019-01" db="EMBL/GenBank/DDBJ databases">
        <title>Nocardioides guangzhouensis sp. nov., an actinobacterium isolated from soil.</title>
        <authorList>
            <person name="Fu Y."/>
            <person name="Cai Y."/>
            <person name="Lin Z."/>
            <person name="Chen P."/>
        </authorList>
    </citation>
    <scope>NUCLEOTIDE SEQUENCE [LARGE SCALE GENOMIC DNA]</scope>
    <source>
        <strain evidence="2 3">130</strain>
    </source>
</reference>
<dbReference type="Gene3D" id="3.40.50.150">
    <property type="entry name" value="Vaccinia Virus protein VP39"/>
    <property type="match status" value="1"/>
</dbReference>
<keyword evidence="2" id="KW-0489">Methyltransferase</keyword>
<organism evidence="2 3">
    <name type="scientific">Nocardioides guangzhouensis</name>
    <dbReference type="NCBI Taxonomy" id="2497878"/>
    <lineage>
        <taxon>Bacteria</taxon>
        <taxon>Bacillati</taxon>
        <taxon>Actinomycetota</taxon>
        <taxon>Actinomycetes</taxon>
        <taxon>Propionibacteriales</taxon>
        <taxon>Nocardioidaceae</taxon>
        <taxon>Nocardioides</taxon>
    </lineage>
</organism>
<dbReference type="Proteomes" id="UP000295198">
    <property type="component" value="Unassembled WGS sequence"/>
</dbReference>
<dbReference type="InterPro" id="IPR013216">
    <property type="entry name" value="Methyltransf_11"/>
</dbReference>
<dbReference type="InterPro" id="IPR029063">
    <property type="entry name" value="SAM-dependent_MTases_sf"/>
</dbReference>
<keyword evidence="3" id="KW-1185">Reference proteome</keyword>
<accession>A0A4Q4ZHB2</accession>
<dbReference type="SUPFAM" id="SSF53335">
    <property type="entry name" value="S-adenosyl-L-methionine-dependent methyltransferases"/>
    <property type="match status" value="1"/>
</dbReference>
<dbReference type="GO" id="GO:0032259">
    <property type="term" value="P:methylation"/>
    <property type="evidence" value="ECO:0007669"/>
    <property type="project" value="UniProtKB-KW"/>
</dbReference>
<dbReference type="EMBL" id="SDKM01000009">
    <property type="protein sequence ID" value="RYP86826.1"/>
    <property type="molecule type" value="Genomic_DNA"/>
</dbReference>
<evidence type="ECO:0000259" key="1">
    <source>
        <dbReference type="Pfam" id="PF08241"/>
    </source>
</evidence>
<dbReference type="Pfam" id="PF08241">
    <property type="entry name" value="Methyltransf_11"/>
    <property type="match status" value="1"/>
</dbReference>
<dbReference type="OrthoDB" id="9795634at2"/>
<dbReference type="AlphaFoldDB" id="A0A4Q4ZHB2"/>
<name>A0A4Q4ZHB2_9ACTN</name>
<dbReference type="GO" id="GO:0008757">
    <property type="term" value="F:S-adenosylmethionine-dependent methyltransferase activity"/>
    <property type="evidence" value="ECO:0007669"/>
    <property type="project" value="InterPro"/>
</dbReference>
<proteinExistence type="predicted"/>
<evidence type="ECO:0000313" key="3">
    <source>
        <dbReference type="Proteomes" id="UP000295198"/>
    </source>
</evidence>
<evidence type="ECO:0000313" key="2">
    <source>
        <dbReference type="EMBL" id="RYP86826.1"/>
    </source>
</evidence>
<comment type="caution">
    <text evidence="2">The sequence shown here is derived from an EMBL/GenBank/DDBJ whole genome shotgun (WGS) entry which is preliminary data.</text>
</comment>
<sequence length="303" mass="32852">MTRPGLAASAARGRRWRARDVRGRCGVSEFDDDPALLGRAFRKGTVDDPSVQQMVRILDVQDQAPAIRRLRDWAITMADLRPGETVADIGSGTGTVCRELAGLVGATGRVTGVEPNPTMRAVAEERTVREDVRYVDGSTEALPFDEAALDLLWCERVLQHVDDPQVAFHEFARVLRRGGRAVVLDSDHATWVHSDIDPDVEEAIGRSFRGQVANPASARNIPRQAMTAGFAIEPDVGSAALVFPPRLLLEAPLMRMNADQAVRDGRITAEQADAAVASQHAAARAGWAFSAVTVFGFLLRKPA</sequence>
<feature type="domain" description="Methyltransferase type 11" evidence="1">
    <location>
        <begin position="88"/>
        <end position="182"/>
    </location>
</feature>
<gene>
    <name evidence="2" type="ORF">EKO23_07565</name>
</gene>
<dbReference type="PANTHER" id="PTHR43591">
    <property type="entry name" value="METHYLTRANSFERASE"/>
    <property type="match status" value="1"/>
</dbReference>
<dbReference type="PANTHER" id="PTHR43591:SF24">
    <property type="entry name" value="2-METHOXY-6-POLYPRENYL-1,4-BENZOQUINOL METHYLASE, MITOCHONDRIAL"/>
    <property type="match status" value="1"/>
</dbReference>
<protein>
    <submittedName>
        <fullName evidence="2">Methyltransferase domain-containing protein</fullName>
    </submittedName>
</protein>
<keyword evidence="2" id="KW-0808">Transferase</keyword>